<dbReference type="InterPro" id="IPR011105">
    <property type="entry name" value="Cell_wall_hydrolase_SleB"/>
</dbReference>
<evidence type="ECO:0000259" key="2">
    <source>
        <dbReference type="Pfam" id="PF07486"/>
    </source>
</evidence>
<organism evidence="3 4">
    <name type="scientific">Chelativorans salis</name>
    <dbReference type="NCBI Taxonomy" id="2978478"/>
    <lineage>
        <taxon>Bacteria</taxon>
        <taxon>Pseudomonadati</taxon>
        <taxon>Pseudomonadota</taxon>
        <taxon>Alphaproteobacteria</taxon>
        <taxon>Hyphomicrobiales</taxon>
        <taxon>Phyllobacteriaceae</taxon>
        <taxon>Chelativorans</taxon>
    </lineage>
</organism>
<evidence type="ECO:0000313" key="4">
    <source>
        <dbReference type="Proteomes" id="UP001320831"/>
    </source>
</evidence>
<reference evidence="3 4" key="1">
    <citation type="submission" date="2022-09" db="EMBL/GenBank/DDBJ databases">
        <title>Chelativorans salina sp. nov., a novel slightly halophilic bacterium isolated from a saline lake sediment enrichment.</title>
        <authorList>
            <person name="Gao L."/>
            <person name="Fang B.-Z."/>
            <person name="Li W.-J."/>
        </authorList>
    </citation>
    <scope>NUCLEOTIDE SEQUENCE [LARGE SCALE GENOMIC DNA]</scope>
    <source>
        <strain evidence="3 4">EGI FJ00035</strain>
    </source>
</reference>
<dbReference type="Gene3D" id="1.10.10.2520">
    <property type="entry name" value="Cell wall hydrolase SleB, domain 1"/>
    <property type="match status" value="1"/>
</dbReference>
<dbReference type="Pfam" id="PF07486">
    <property type="entry name" value="Hydrolase_2"/>
    <property type="match status" value="1"/>
</dbReference>
<name>A0ABT2LRB1_9HYPH</name>
<sequence>MIRSIASAKLAMGALCVIFSALSATAGPIPVPKFRSAVAPAYLSYSKEIECLARAIYFEARGESRDGQRAVAHVVLNRVESGFYPNSICGVVYQNDHLRDACQFSFACDGTPDRIKDPEAYETAETIAKRSFARDGWWRVINSDLARSTHYHADYVKPWWAKKLERTGQIGRHIFYYTATM</sequence>
<dbReference type="InterPro" id="IPR042047">
    <property type="entry name" value="SleB_dom1"/>
</dbReference>
<protein>
    <submittedName>
        <fullName evidence="3">Cell wall hydrolase</fullName>
    </submittedName>
</protein>
<keyword evidence="3" id="KW-0378">Hydrolase</keyword>
<accession>A0ABT2LRB1</accession>
<gene>
    <name evidence="3" type="ORF">N5A92_18850</name>
</gene>
<comment type="caution">
    <text evidence="3">The sequence shown here is derived from an EMBL/GenBank/DDBJ whole genome shotgun (WGS) entry which is preliminary data.</text>
</comment>
<evidence type="ECO:0000256" key="1">
    <source>
        <dbReference type="SAM" id="SignalP"/>
    </source>
</evidence>
<dbReference type="GO" id="GO:0016787">
    <property type="term" value="F:hydrolase activity"/>
    <property type="evidence" value="ECO:0007669"/>
    <property type="project" value="UniProtKB-KW"/>
</dbReference>
<dbReference type="Proteomes" id="UP001320831">
    <property type="component" value="Unassembled WGS sequence"/>
</dbReference>
<feature type="domain" description="Cell wall hydrolase SleB" evidence="2">
    <location>
        <begin position="62"/>
        <end position="176"/>
    </location>
</feature>
<evidence type="ECO:0000313" key="3">
    <source>
        <dbReference type="EMBL" id="MCT7377081.1"/>
    </source>
</evidence>
<dbReference type="EMBL" id="JAOCZP010000006">
    <property type="protein sequence ID" value="MCT7377081.1"/>
    <property type="molecule type" value="Genomic_DNA"/>
</dbReference>
<feature type="chain" id="PRO_5045131351" evidence="1">
    <location>
        <begin position="27"/>
        <end position="181"/>
    </location>
</feature>
<keyword evidence="1" id="KW-0732">Signal</keyword>
<keyword evidence="4" id="KW-1185">Reference proteome</keyword>
<feature type="signal peptide" evidence="1">
    <location>
        <begin position="1"/>
        <end position="26"/>
    </location>
</feature>
<proteinExistence type="predicted"/>